<feature type="compositionally biased region" description="Polar residues" evidence="2">
    <location>
        <begin position="56"/>
        <end position="74"/>
    </location>
</feature>
<organism evidence="3 4">
    <name type="scientific">Elysia marginata</name>
    <dbReference type="NCBI Taxonomy" id="1093978"/>
    <lineage>
        <taxon>Eukaryota</taxon>
        <taxon>Metazoa</taxon>
        <taxon>Spiralia</taxon>
        <taxon>Lophotrochozoa</taxon>
        <taxon>Mollusca</taxon>
        <taxon>Gastropoda</taxon>
        <taxon>Heterobranchia</taxon>
        <taxon>Euthyneura</taxon>
        <taxon>Panpulmonata</taxon>
        <taxon>Sacoglossa</taxon>
        <taxon>Placobranchoidea</taxon>
        <taxon>Plakobranchidae</taxon>
        <taxon>Elysia</taxon>
    </lineage>
</organism>
<feature type="region of interest" description="Disordered" evidence="2">
    <location>
        <begin position="1"/>
        <end position="125"/>
    </location>
</feature>
<feature type="compositionally biased region" description="Polar residues" evidence="2">
    <location>
        <begin position="31"/>
        <end position="46"/>
    </location>
</feature>
<dbReference type="InterPro" id="IPR031974">
    <property type="entry name" value="PDCD7"/>
</dbReference>
<dbReference type="Proteomes" id="UP000762676">
    <property type="component" value="Unassembled WGS sequence"/>
</dbReference>
<keyword evidence="1" id="KW-0175">Coiled coil</keyword>
<evidence type="ECO:0000313" key="3">
    <source>
        <dbReference type="EMBL" id="GFR88267.1"/>
    </source>
</evidence>
<accession>A0AAV4GR84</accession>
<feature type="coiled-coil region" evidence="1">
    <location>
        <begin position="427"/>
        <end position="472"/>
    </location>
</feature>
<comment type="caution">
    <text evidence="3">The sequence shown here is derived from an EMBL/GenBank/DDBJ whole genome shotgun (WGS) entry which is preliminary data.</text>
</comment>
<protein>
    <submittedName>
        <fullName evidence="3">Programmed cell death protein 7</fullName>
    </submittedName>
</protein>
<dbReference type="Pfam" id="PF16021">
    <property type="entry name" value="PDCD7"/>
    <property type="match status" value="1"/>
</dbReference>
<dbReference type="GO" id="GO:0005689">
    <property type="term" value="C:U12-type spliceosomal complex"/>
    <property type="evidence" value="ECO:0007669"/>
    <property type="project" value="TreeGrafter"/>
</dbReference>
<evidence type="ECO:0000256" key="1">
    <source>
        <dbReference type="SAM" id="Coils"/>
    </source>
</evidence>
<feature type="compositionally biased region" description="Polar residues" evidence="2">
    <location>
        <begin position="11"/>
        <end position="23"/>
    </location>
</feature>
<dbReference type="InterPro" id="IPR052831">
    <property type="entry name" value="Apoptosis_promoter"/>
</dbReference>
<feature type="compositionally biased region" description="Polar residues" evidence="2">
    <location>
        <begin position="112"/>
        <end position="123"/>
    </location>
</feature>
<proteinExistence type="predicted"/>
<evidence type="ECO:0000256" key="2">
    <source>
        <dbReference type="SAM" id="MobiDB-lite"/>
    </source>
</evidence>
<dbReference type="EMBL" id="BMAT01001562">
    <property type="protein sequence ID" value="GFR88267.1"/>
    <property type="molecule type" value="Genomic_DNA"/>
</dbReference>
<feature type="compositionally biased region" description="Pro residues" evidence="2">
    <location>
        <begin position="76"/>
        <end position="95"/>
    </location>
</feature>
<name>A0AAV4GR84_9GAST</name>
<dbReference type="AlphaFoldDB" id="A0AAV4GR84"/>
<dbReference type="PANTHER" id="PTHR48190">
    <property type="entry name" value="PROGRAMMED CELL DEATH PROTEIN 7"/>
    <property type="match status" value="1"/>
</dbReference>
<dbReference type="PANTHER" id="PTHR48190:SF2">
    <property type="entry name" value="PROGRAMMED CELL DEATH PROTEIN 7"/>
    <property type="match status" value="1"/>
</dbReference>
<reference evidence="3 4" key="1">
    <citation type="journal article" date="2021" name="Elife">
        <title>Chloroplast acquisition without the gene transfer in kleptoplastic sea slugs, Plakobranchus ocellatus.</title>
        <authorList>
            <person name="Maeda T."/>
            <person name="Takahashi S."/>
            <person name="Yoshida T."/>
            <person name="Shimamura S."/>
            <person name="Takaki Y."/>
            <person name="Nagai Y."/>
            <person name="Toyoda A."/>
            <person name="Suzuki Y."/>
            <person name="Arimoto A."/>
            <person name="Ishii H."/>
            <person name="Satoh N."/>
            <person name="Nishiyama T."/>
            <person name="Hasebe M."/>
            <person name="Maruyama T."/>
            <person name="Minagawa J."/>
            <person name="Obokata J."/>
            <person name="Shigenobu S."/>
        </authorList>
    </citation>
    <scope>NUCLEOTIDE SEQUENCE [LARGE SCALE GENOMIC DNA]</scope>
</reference>
<evidence type="ECO:0000313" key="4">
    <source>
        <dbReference type="Proteomes" id="UP000762676"/>
    </source>
</evidence>
<keyword evidence="4" id="KW-1185">Reference proteome</keyword>
<sequence length="547" mass="62348">MSHRQERPQGGINSQFLDSNVSCQPPHGLQQFDSTSFPWANQGNSTHRQRAPQPHNIPNSFQFPPAQIINSLNFSRPPPSNFQKTFPPPPFPPLHNIPQNNSSSFPPPPVQEQLSPFSGTQVPSGAPHHYVSNVPPFPQNVSFNRPPPEVANTFRPYTQPPPARNSSFYARFAPPSTSVTPNSMTDKSMIASQQLLSDKALGCQKLENWLQVKKKHIKPEHRQDQAQGKPSVKVWDFMNKLKEMQDLINSLSTQVDGLTAAASSPDEVTWEASKRECDSLKEKISGFGHLLENGFIQGVGKKLNCIQRKRARMKKARKTKFDESQALHQQWNEKSKAIDKWQERLRLKILEENTEKRRKAAADRTLSKVTREIQDASRLIDTMLGLEKLRLIRRDAAQKRGDSDIGESRQTFEEKIKDMTRLVKAQLECYKEEESKLKHVLKSEEEEKSKLERESREEMARLKQEEEDAKLRLILFGPDDTKSHTDHLFPFTQYYRQAGHSLAAFLQIRQEWDAYLVPRGTPASSCIPSTWVIPDPPSSLSWSAALQ</sequence>
<gene>
    <name evidence="3" type="ORF">ElyMa_000766400</name>
</gene>